<keyword evidence="2" id="KW-1185">Reference proteome</keyword>
<dbReference type="AlphaFoldDB" id="A0A1E1KWH0"/>
<accession>A0A1E1KWH0</accession>
<evidence type="ECO:0000313" key="2">
    <source>
        <dbReference type="Proteomes" id="UP000178912"/>
    </source>
</evidence>
<dbReference type="EMBL" id="FJUX01000056">
    <property type="protein sequence ID" value="CZT02547.1"/>
    <property type="molecule type" value="Genomic_DNA"/>
</dbReference>
<evidence type="ECO:0000313" key="1">
    <source>
        <dbReference type="EMBL" id="CZT02547.1"/>
    </source>
</evidence>
<dbReference type="Proteomes" id="UP000178912">
    <property type="component" value="Unassembled WGS sequence"/>
</dbReference>
<name>A0A1E1KWH0_9HELO</name>
<reference evidence="2" key="1">
    <citation type="submission" date="2016-03" db="EMBL/GenBank/DDBJ databases">
        <authorList>
            <person name="Guldener U."/>
        </authorList>
    </citation>
    <scope>NUCLEOTIDE SEQUENCE [LARGE SCALE GENOMIC DNA]</scope>
    <source>
        <strain evidence="2">04CH-RAC-A.6.1</strain>
    </source>
</reference>
<protein>
    <submittedName>
        <fullName evidence="1">Uncharacterized protein</fullName>
    </submittedName>
</protein>
<sequence length="49" mass="5519">MHRQSGLGQKPISSITEHHRAGARVTCLYMSIRKYGKDGRKGKRYSQSG</sequence>
<organism evidence="1 2">
    <name type="scientific">Rhynchosporium agropyri</name>
    <dbReference type="NCBI Taxonomy" id="914238"/>
    <lineage>
        <taxon>Eukaryota</taxon>
        <taxon>Fungi</taxon>
        <taxon>Dikarya</taxon>
        <taxon>Ascomycota</taxon>
        <taxon>Pezizomycotina</taxon>
        <taxon>Leotiomycetes</taxon>
        <taxon>Helotiales</taxon>
        <taxon>Ploettnerulaceae</taxon>
        <taxon>Rhynchosporium</taxon>
    </lineage>
</organism>
<gene>
    <name evidence="1" type="ORF">RAG0_09661</name>
</gene>
<proteinExistence type="predicted"/>